<evidence type="ECO:0000259" key="1">
    <source>
        <dbReference type="PROSITE" id="PS51186"/>
    </source>
</evidence>
<keyword evidence="3" id="KW-1185">Reference proteome</keyword>
<dbReference type="SUPFAM" id="SSF55729">
    <property type="entry name" value="Acyl-CoA N-acyltransferases (Nat)"/>
    <property type="match status" value="1"/>
</dbReference>
<organism evidence="2 3">
    <name type="scientific">Erysipelothrix inopinata</name>
    <dbReference type="NCBI Taxonomy" id="225084"/>
    <lineage>
        <taxon>Bacteria</taxon>
        <taxon>Bacillati</taxon>
        <taxon>Bacillota</taxon>
        <taxon>Erysipelotrichia</taxon>
        <taxon>Erysipelotrichales</taxon>
        <taxon>Erysipelotrichaceae</taxon>
        <taxon>Erysipelothrix</taxon>
    </lineage>
</organism>
<dbReference type="EMBL" id="CP060715">
    <property type="protein sequence ID" value="QNN61116.1"/>
    <property type="molecule type" value="Genomic_DNA"/>
</dbReference>
<sequence length="164" mass="18903">MCWIVSMTRKQIRNCEIDDIRELETLALDSKASWGYDPGYLEKCRDVFVLDSILNENRTSRLVGDEHIQGFYVIIHQDKKDVLDYLFVNRDCMGEGIGKILWDDMVSHMKADVLEIEADAHATGFYEKQGAKRVGNITSSINQQPVPLLEYKKMINQCLDIDKI</sequence>
<evidence type="ECO:0000313" key="3">
    <source>
        <dbReference type="Proteomes" id="UP000515928"/>
    </source>
</evidence>
<feature type="domain" description="N-acetyltransferase" evidence="1">
    <location>
        <begin position="7"/>
        <end position="156"/>
    </location>
</feature>
<reference evidence="2 3" key="1">
    <citation type="submission" date="2020-08" db="EMBL/GenBank/DDBJ databases">
        <title>Genome sequence of Erysipelothrix inopinata DSM 15511T.</title>
        <authorList>
            <person name="Hyun D.-W."/>
            <person name="Bae J.-W."/>
        </authorList>
    </citation>
    <scope>NUCLEOTIDE SEQUENCE [LARGE SCALE GENOMIC DNA]</scope>
    <source>
        <strain evidence="2 3">DSM 15511</strain>
    </source>
</reference>
<proteinExistence type="predicted"/>
<name>A0A7G9RZU1_9FIRM</name>
<dbReference type="KEGG" id="eio:H9L01_01770"/>
<dbReference type="InterPro" id="IPR016181">
    <property type="entry name" value="Acyl_CoA_acyltransferase"/>
</dbReference>
<dbReference type="AlphaFoldDB" id="A0A7G9RZU1"/>
<dbReference type="Gene3D" id="3.40.630.30">
    <property type="match status" value="1"/>
</dbReference>
<dbReference type="InterPro" id="IPR000182">
    <property type="entry name" value="GNAT_dom"/>
</dbReference>
<dbReference type="Pfam" id="PF13673">
    <property type="entry name" value="Acetyltransf_10"/>
    <property type="match status" value="1"/>
</dbReference>
<protein>
    <submittedName>
        <fullName evidence="2">GNAT family N-acetyltransferase</fullName>
    </submittedName>
</protein>
<dbReference type="PROSITE" id="PS51186">
    <property type="entry name" value="GNAT"/>
    <property type="match status" value="1"/>
</dbReference>
<dbReference type="RefSeq" id="WP_187534248.1">
    <property type="nucleotide sequence ID" value="NZ_CP060715.1"/>
</dbReference>
<accession>A0A7G9RZU1</accession>
<evidence type="ECO:0000313" key="2">
    <source>
        <dbReference type="EMBL" id="QNN61116.1"/>
    </source>
</evidence>
<dbReference type="GO" id="GO:0016747">
    <property type="term" value="F:acyltransferase activity, transferring groups other than amino-acyl groups"/>
    <property type="evidence" value="ECO:0007669"/>
    <property type="project" value="InterPro"/>
</dbReference>
<dbReference type="Proteomes" id="UP000515928">
    <property type="component" value="Chromosome"/>
</dbReference>
<keyword evidence="2" id="KW-0808">Transferase</keyword>
<gene>
    <name evidence="2" type="ORF">H9L01_01770</name>
</gene>